<evidence type="ECO:0000256" key="1">
    <source>
        <dbReference type="ARBA" id="ARBA00023015"/>
    </source>
</evidence>
<evidence type="ECO:0000313" key="7">
    <source>
        <dbReference type="Proteomes" id="UP001500908"/>
    </source>
</evidence>
<name>A0ABP7F6W5_9ACTN</name>
<dbReference type="EMBL" id="BAABDD010000004">
    <property type="protein sequence ID" value="GAA3732684.1"/>
    <property type="molecule type" value="Genomic_DNA"/>
</dbReference>
<dbReference type="InterPro" id="IPR005471">
    <property type="entry name" value="Tscrpt_reg_IclR_N"/>
</dbReference>
<dbReference type="InterPro" id="IPR050707">
    <property type="entry name" value="HTH_MetabolicPath_Reg"/>
</dbReference>
<accession>A0ABP7F6W5</accession>
<protein>
    <submittedName>
        <fullName evidence="6">IclR family transcriptional regulator</fullName>
    </submittedName>
</protein>
<evidence type="ECO:0000256" key="3">
    <source>
        <dbReference type="ARBA" id="ARBA00023163"/>
    </source>
</evidence>
<dbReference type="SMART" id="SM00346">
    <property type="entry name" value="HTH_ICLR"/>
    <property type="match status" value="1"/>
</dbReference>
<sequence length="256" mass="28200">MSEAGLVQRTIWILRAVAANPEGMGLSEVARAAEIPKATCYRVLSVLERERWLDLDPVTKRYRVSFGLLSIVGGLLDQGGAHTQMQAILRDLAERTQETSGLDVLMPPHVMVVSQVTGPKVIGQTYRPVPRTLSVWRTSTGKALLSSLTPEQVRADFGDDFAENRPAHLPDLGVFLEELAEVRERGYAVAYDEMEEGAAAVAATVRTRHTEPYAVWIGGPTFRITRERIPEIAAHVREAAGQLERVLEVTGAVIHR</sequence>
<feature type="domain" description="IclR-ED" evidence="5">
    <location>
        <begin position="67"/>
        <end position="249"/>
    </location>
</feature>
<dbReference type="SUPFAM" id="SSF55781">
    <property type="entry name" value="GAF domain-like"/>
    <property type="match status" value="1"/>
</dbReference>
<keyword evidence="2" id="KW-0238">DNA-binding</keyword>
<dbReference type="PROSITE" id="PS51077">
    <property type="entry name" value="HTH_ICLR"/>
    <property type="match status" value="1"/>
</dbReference>
<dbReference type="RefSeq" id="WP_344968086.1">
    <property type="nucleotide sequence ID" value="NZ_BAABDD010000004.1"/>
</dbReference>
<evidence type="ECO:0000259" key="4">
    <source>
        <dbReference type="PROSITE" id="PS51077"/>
    </source>
</evidence>
<proteinExistence type="predicted"/>
<dbReference type="Gene3D" id="1.10.10.10">
    <property type="entry name" value="Winged helix-like DNA-binding domain superfamily/Winged helix DNA-binding domain"/>
    <property type="match status" value="1"/>
</dbReference>
<evidence type="ECO:0000313" key="6">
    <source>
        <dbReference type="EMBL" id="GAA3732684.1"/>
    </source>
</evidence>
<evidence type="ECO:0000256" key="2">
    <source>
        <dbReference type="ARBA" id="ARBA00023125"/>
    </source>
</evidence>
<dbReference type="InterPro" id="IPR014757">
    <property type="entry name" value="Tscrpt_reg_IclR_C"/>
</dbReference>
<dbReference type="InterPro" id="IPR036390">
    <property type="entry name" value="WH_DNA-bd_sf"/>
</dbReference>
<reference evidence="7" key="1">
    <citation type="journal article" date="2019" name="Int. J. Syst. Evol. Microbiol.">
        <title>The Global Catalogue of Microorganisms (GCM) 10K type strain sequencing project: providing services to taxonomists for standard genome sequencing and annotation.</title>
        <authorList>
            <consortium name="The Broad Institute Genomics Platform"/>
            <consortium name="The Broad Institute Genome Sequencing Center for Infectious Disease"/>
            <person name="Wu L."/>
            <person name="Ma J."/>
        </authorList>
    </citation>
    <scope>NUCLEOTIDE SEQUENCE [LARGE SCALE GENOMIC DNA]</scope>
    <source>
        <strain evidence="7">JCM 17137</strain>
    </source>
</reference>
<dbReference type="Pfam" id="PF01614">
    <property type="entry name" value="IclR_C"/>
    <property type="match status" value="1"/>
</dbReference>
<dbReference type="PROSITE" id="PS51078">
    <property type="entry name" value="ICLR_ED"/>
    <property type="match status" value="1"/>
</dbReference>
<gene>
    <name evidence="6" type="ORF">GCM10022402_11540</name>
</gene>
<dbReference type="Proteomes" id="UP001500908">
    <property type="component" value="Unassembled WGS sequence"/>
</dbReference>
<dbReference type="InterPro" id="IPR036388">
    <property type="entry name" value="WH-like_DNA-bd_sf"/>
</dbReference>
<dbReference type="PANTHER" id="PTHR30136">
    <property type="entry name" value="HELIX-TURN-HELIX TRANSCRIPTIONAL REGULATOR, ICLR FAMILY"/>
    <property type="match status" value="1"/>
</dbReference>
<evidence type="ECO:0000259" key="5">
    <source>
        <dbReference type="PROSITE" id="PS51078"/>
    </source>
</evidence>
<comment type="caution">
    <text evidence="6">The sequence shown here is derived from an EMBL/GenBank/DDBJ whole genome shotgun (WGS) entry which is preliminary data.</text>
</comment>
<organism evidence="6 7">
    <name type="scientific">Salinactinospora qingdaonensis</name>
    <dbReference type="NCBI Taxonomy" id="702744"/>
    <lineage>
        <taxon>Bacteria</taxon>
        <taxon>Bacillati</taxon>
        <taxon>Actinomycetota</taxon>
        <taxon>Actinomycetes</taxon>
        <taxon>Streptosporangiales</taxon>
        <taxon>Nocardiopsidaceae</taxon>
        <taxon>Salinactinospora</taxon>
    </lineage>
</organism>
<dbReference type="Gene3D" id="3.30.450.40">
    <property type="match status" value="1"/>
</dbReference>
<keyword evidence="1" id="KW-0805">Transcription regulation</keyword>
<keyword evidence="7" id="KW-1185">Reference proteome</keyword>
<feature type="domain" description="HTH iclR-type" evidence="4">
    <location>
        <begin position="4"/>
        <end position="66"/>
    </location>
</feature>
<dbReference type="SUPFAM" id="SSF46785">
    <property type="entry name" value="Winged helix' DNA-binding domain"/>
    <property type="match status" value="1"/>
</dbReference>
<dbReference type="PANTHER" id="PTHR30136:SF24">
    <property type="entry name" value="HTH-TYPE TRANSCRIPTIONAL REPRESSOR ALLR"/>
    <property type="match status" value="1"/>
</dbReference>
<dbReference type="Pfam" id="PF09339">
    <property type="entry name" value="HTH_IclR"/>
    <property type="match status" value="1"/>
</dbReference>
<keyword evidence="3" id="KW-0804">Transcription</keyword>
<dbReference type="InterPro" id="IPR029016">
    <property type="entry name" value="GAF-like_dom_sf"/>
</dbReference>